<keyword evidence="4" id="KW-1185">Reference proteome</keyword>
<sequence>MRRAMLTGMLMAATALATQPALAQEAIGPGEDSPFGGDVYPMNTTELEAERGGLMTPFGEINFGAVLRTIIDGKVALETQLVWTPTGPVQSVISNVSNVVQNVQSGLNITPDAGATNGALQGTGTPPLKDMPGMDLTQQNLNTGLNQAVDKTGDVTPTGGDALSLAGQFVPPSNPTIDSLIDAAQGLTGGDLPKPPAPPNPPAGGGGSALTGATDLAGGVLDIDATGTPGEIVKQVTQTTPPTTDDPIGDLVVASTTNGQTPQQVIQAAAALGIDLSAINGGNAMVLAGEDGGGTAILHNISETGLSNILLNTANNQDIRIETDITLVMPGLEAFQQDILSQNLQLDLFDAIGNALTNALP</sequence>
<reference evidence="4" key="1">
    <citation type="journal article" date="2019" name="Int. J. Syst. Evol. Microbiol.">
        <title>The Global Catalogue of Microorganisms (GCM) 10K type strain sequencing project: providing services to taxonomists for standard genome sequencing and annotation.</title>
        <authorList>
            <consortium name="The Broad Institute Genomics Platform"/>
            <consortium name="The Broad Institute Genome Sequencing Center for Infectious Disease"/>
            <person name="Wu L."/>
            <person name="Ma J."/>
        </authorList>
    </citation>
    <scope>NUCLEOTIDE SEQUENCE [LARGE SCALE GENOMIC DNA]</scope>
    <source>
        <strain evidence="4">DFY28</strain>
    </source>
</reference>
<evidence type="ECO:0000313" key="4">
    <source>
        <dbReference type="Proteomes" id="UP001597237"/>
    </source>
</evidence>
<evidence type="ECO:0000256" key="1">
    <source>
        <dbReference type="SAM" id="MobiDB-lite"/>
    </source>
</evidence>
<feature type="signal peptide" evidence="2">
    <location>
        <begin position="1"/>
        <end position="23"/>
    </location>
</feature>
<evidence type="ECO:0000256" key="2">
    <source>
        <dbReference type="SAM" id="SignalP"/>
    </source>
</evidence>
<feature type="chain" id="PRO_5045379508" evidence="2">
    <location>
        <begin position="24"/>
        <end position="361"/>
    </location>
</feature>
<comment type="caution">
    <text evidence="3">The sequence shown here is derived from an EMBL/GenBank/DDBJ whole genome shotgun (WGS) entry which is preliminary data.</text>
</comment>
<evidence type="ECO:0000313" key="3">
    <source>
        <dbReference type="EMBL" id="MFD1785429.1"/>
    </source>
</evidence>
<keyword evidence="2" id="KW-0732">Signal</keyword>
<feature type="region of interest" description="Disordered" evidence="1">
    <location>
        <begin position="185"/>
        <end position="213"/>
    </location>
</feature>
<name>A0ABW4N5N0_9CAUL</name>
<proteinExistence type="predicted"/>
<organism evidence="3 4">
    <name type="scientific">Phenylobacterium terrae</name>
    <dbReference type="NCBI Taxonomy" id="2665495"/>
    <lineage>
        <taxon>Bacteria</taxon>
        <taxon>Pseudomonadati</taxon>
        <taxon>Pseudomonadota</taxon>
        <taxon>Alphaproteobacteria</taxon>
        <taxon>Caulobacterales</taxon>
        <taxon>Caulobacteraceae</taxon>
        <taxon>Phenylobacterium</taxon>
    </lineage>
</organism>
<protein>
    <submittedName>
        <fullName evidence="3">Uncharacterized protein</fullName>
    </submittedName>
</protein>
<gene>
    <name evidence="3" type="ORF">ACFSC0_18665</name>
</gene>
<accession>A0ABW4N5N0</accession>
<dbReference type="Proteomes" id="UP001597237">
    <property type="component" value="Unassembled WGS sequence"/>
</dbReference>
<feature type="compositionally biased region" description="Pro residues" evidence="1">
    <location>
        <begin position="193"/>
        <end position="202"/>
    </location>
</feature>
<dbReference type="RefSeq" id="WP_377281491.1">
    <property type="nucleotide sequence ID" value="NZ_JBHRSI010000004.1"/>
</dbReference>
<dbReference type="EMBL" id="JBHUEY010000006">
    <property type="protein sequence ID" value="MFD1785429.1"/>
    <property type="molecule type" value="Genomic_DNA"/>
</dbReference>